<dbReference type="SMART" id="SM00859">
    <property type="entry name" value="Semialdhyde_dh"/>
    <property type="match status" value="1"/>
</dbReference>
<keyword evidence="7" id="KW-0220">Diaminopimelate biosynthesis</keyword>
<dbReference type="PANTHER" id="PTHR46278">
    <property type="entry name" value="DEHYDROGENASE, PUTATIVE-RELATED"/>
    <property type="match status" value="1"/>
</dbReference>
<dbReference type="Pfam" id="PF01118">
    <property type="entry name" value="Semialdhyde_dh"/>
    <property type="match status" value="1"/>
</dbReference>
<keyword evidence="6" id="KW-0521">NADP</keyword>
<dbReference type="NCBIfam" id="NF011456">
    <property type="entry name" value="PRK14874.1"/>
    <property type="match status" value="1"/>
</dbReference>
<evidence type="ECO:0000256" key="6">
    <source>
        <dbReference type="ARBA" id="ARBA00022857"/>
    </source>
</evidence>
<evidence type="ECO:0000256" key="13">
    <source>
        <dbReference type="PIRSR" id="PIRSR000148-1"/>
    </source>
</evidence>
<dbReference type="InterPro" id="IPR036291">
    <property type="entry name" value="NAD(P)-bd_dom_sf"/>
</dbReference>
<feature type="active site" description="Proton acceptor" evidence="13">
    <location>
        <position position="242"/>
    </location>
</feature>
<evidence type="ECO:0000313" key="15">
    <source>
        <dbReference type="EMBL" id="KRO41350.1"/>
    </source>
</evidence>
<evidence type="ECO:0000259" key="14">
    <source>
        <dbReference type="SMART" id="SM00859"/>
    </source>
</evidence>
<feature type="active site" description="Acyl-thioester intermediate" evidence="13">
    <location>
        <position position="132"/>
    </location>
</feature>
<evidence type="ECO:0000256" key="4">
    <source>
        <dbReference type="ARBA" id="ARBA00022605"/>
    </source>
</evidence>
<evidence type="ECO:0000256" key="3">
    <source>
        <dbReference type="ARBA" id="ARBA00013120"/>
    </source>
</evidence>
<dbReference type="Gene3D" id="3.30.360.10">
    <property type="entry name" value="Dihydrodipicolinate Reductase, domain 2"/>
    <property type="match status" value="1"/>
</dbReference>
<dbReference type="Proteomes" id="UP000050874">
    <property type="component" value="Unassembled WGS sequence"/>
</dbReference>
<keyword evidence="9" id="KW-0457">Lysine biosynthesis</keyword>
<keyword evidence="5" id="KW-0791">Threonine biosynthesis</keyword>
<reference evidence="16" key="1">
    <citation type="submission" date="2015-10" db="EMBL/GenBank/DDBJ databases">
        <title>Metagenome-Assembled Genomes uncover a global brackish microbiome.</title>
        <authorList>
            <person name="Hugerth L.W."/>
            <person name="Larsson J."/>
            <person name="Alneberg J."/>
            <person name="Lindh M.V."/>
            <person name="Legrand C."/>
            <person name="Pinhassi J."/>
            <person name="Andersson A."/>
        </authorList>
    </citation>
    <scope>NUCLEOTIDE SEQUENCE [LARGE SCALE GENOMIC DNA]</scope>
</reference>
<evidence type="ECO:0000256" key="8">
    <source>
        <dbReference type="ARBA" id="ARBA00023002"/>
    </source>
</evidence>
<dbReference type="GO" id="GO:0009097">
    <property type="term" value="P:isoleucine biosynthetic process"/>
    <property type="evidence" value="ECO:0007669"/>
    <property type="project" value="UniProtKB-UniRule"/>
</dbReference>
<dbReference type="PIRSF" id="PIRSF000148">
    <property type="entry name" value="ASA_dh"/>
    <property type="match status" value="1"/>
</dbReference>
<evidence type="ECO:0000256" key="9">
    <source>
        <dbReference type="ARBA" id="ARBA00023154"/>
    </source>
</evidence>
<evidence type="ECO:0000256" key="10">
    <source>
        <dbReference type="ARBA" id="ARBA00023167"/>
    </source>
</evidence>
<evidence type="ECO:0000256" key="12">
    <source>
        <dbReference type="NCBIfam" id="TIGR01296"/>
    </source>
</evidence>
<keyword evidence="4" id="KW-0028">Amino-acid biosynthesis</keyword>
<comment type="catalytic activity">
    <reaction evidence="11">
        <text>L-aspartate 4-semialdehyde + phosphate + NADP(+) = 4-phospho-L-aspartate + NADPH + H(+)</text>
        <dbReference type="Rhea" id="RHEA:24284"/>
        <dbReference type="ChEBI" id="CHEBI:15378"/>
        <dbReference type="ChEBI" id="CHEBI:43474"/>
        <dbReference type="ChEBI" id="CHEBI:57535"/>
        <dbReference type="ChEBI" id="CHEBI:57783"/>
        <dbReference type="ChEBI" id="CHEBI:58349"/>
        <dbReference type="ChEBI" id="CHEBI:537519"/>
        <dbReference type="EC" id="1.2.1.11"/>
    </reaction>
</comment>
<evidence type="ECO:0000313" key="16">
    <source>
        <dbReference type="Proteomes" id="UP000050874"/>
    </source>
</evidence>
<evidence type="ECO:0000256" key="7">
    <source>
        <dbReference type="ARBA" id="ARBA00022915"/>
    </source>
</evidence>
<dbReference type="NCBIfam" id="TIGR01296">
    <property type="entry name" value="asd_B"/>
    <property type="match status" value="1"/>
</dbReference>
<evidence type="ECO:0000256" key="5">
    <source>
        <dbReference type="ARBA" id="ARBA00022697"/>
    </source>
</evidence>
<evidence type="ECO:0000256" key="2">
    <source>
        <dbReference type="ARBA" id="ARBA00011738"/>
    </source>
</evidence>
<evidence type="ECO:0000256" key="1">
    <source>
        <dbReference type="ARBA" id="ARBA00010584"/>
    </source>
</evidence>
<dbReference type="GO" id="GO:0009086">
    <property type="term" value="P:methionine biosynthetic process"/>
    <property type="evidence" value="ECO:0007669"/>
    <property type="project" value="UniProtKB-UniRule"/>
</dbReference>
<dbReference type="CDD" id="cd18131">
    <property type="entry name" value="ASADH_C_bac_euk_like"/>
    <property type="match status" value="1"/>
</dbReference>
<dbReference type="GO" id="GO:0050661">
    <property type="term" value="F:NADP binding"/>
    <property type="evidence" value="ECO:0007669"/>
    <property type="project" value="InterPro"/>
</dbReference>
<comment type="caution">
    <text evidence="15">The sequence shown here is derived from an EMBL/GenBank/DDBJ whole genome shotgun (WGS) entry which is preliminary data.</text>
</comment>
<sequence>MNNLPINLALVGATGVVGAKIIKLLEKKSFPLANFIPLGHSTVGNSISLNSEDYIVQSLESFEPTSVDLIIFAAGSAVADTYARAFVKAGAYVIDLSSHFRYQDDVPLVIPEINGYLLDQLEKPSLIANPNCSTAQLLMALKPIHDELNIELMNVATYQAVSGTGKAALEELHNQTYFQDSPQLPSVYPKQIAFNVIPQCDVFLDNDFTKEEMKLTWETHKILDPKIFVQATCVRVPVFNGHSEAVFFKVSHKSSRDHIISILNNAEGIKVIDNPQKLEYPTPVEHANDTEDVFVGRIRVQELAGDTWVSLWIVADNVYGKGAALNAVQIAERLFNSNKF</sequence>
<dbReference type="GO" id="GO:0051287">
    <property type="term" value="F:NAD binding"/>
    <property type="evidence" value="ECO:0007669"/>
    <property type="project" value="InterPro"/>
</dbReference>
<comment type="subunit">
    <text evidence="2">Homodimer.</text>
</comment>
<organism evidence="15 16">
    <name type="scientific">SAR86 cluster bacterium BACL1 MAG-120920-bin57</name>
    <dbReference type="NCBI Taxonomy" id="1655571"/>
    <lineage>
        <taxon>Bacteria</taxon>
        <taxon>Pseudomonadati</taxon>
        <taxon>Pseudomonadota</taxon>
        <taxon>Gammaproteobacteria</taxon>
        <taxon>SAR86 cluster</taxon>
    </lineage>
</organism>
<evidence type="ECO:0000256" key="11">
    <source>
        <dbReference type="ARBA" id="ARBA00047891"/>
    </source>
</evidence>
<dbReference type="InterPro" id="IPR000534">
    <property type="entry name" value="Semialdehyde_DH_NAD-bd"/>
</dbReference>
<gene>
    <name evidence="15" type="ORF">ABR63_05505</name>
</gene>
<keyword evidence="10" id="KW-0486">Methionine biosynthesis</keyword>
<dbReference type="EMBL" id="LIAV01000006">
    <property type="protein sequence ID" value="KRO41350.1"/>
    <property type="molecule type" value="Genomic_DNA"/>
</dbReference>
<dbReference type="InterPro" id="IPR012280">
    <property type="entry name" value="Semialdhyde_DH_dimer_dom"/>
</dbReference>
<dbReference type="Pfam" id="PF02774">
    <property type="entry name" value="Semialdhyde_dhC"/>
    <property type="match status" value="1"/>
</dbReference>
<dbReference type="GO" id="GO:0019877">
    <property type="term" value="P:diaminopimelate biosynthetic process"/>
    <property type="evidence" value="ECO:0007669"/>
    <property type="project" value="UniProtKB-KW"/>
</dbReference>
<comment type="similarity">
    <text evidence="1">Belongs to the aspartate-semialdehyde dehydrogenase family.</text>
</comment>
<dbReference type="GO" id="GO:0009089">
    <property type="term" value="P:lysine biosynthetic process via diaminopimelate"/>
    <property type="evidence" value="ECO:0007669"/>
    <property type="project" value="UniProtKB-UniRule"/>
</dbReference>
<dbReference type="GO" id="GO:0009088">
    <property type="term" value="P:threonine biosynthetic process"/>
    <property type="evidence" value="ECO:0007669"/>
    <property type="project" value="UniProtKB-UniRule"/>
</dbReference>
<feature type="domain" description="Semialdehyde dehydrogenase NAD-binding" evidence="14">
    <location>
        <begin position="7"/>
        <end position="121"/>
    </location>
</feature>
<name>A0A0R2PU36_9GAMM</name>
<keyword evidence="8" id="KW-0560">Oxidoreductase</keyword>
<proteinExistence type="inferred from homology"/>
<protein>
    <recommendedName>
        <fullName evidence="3 12">Aspartate-semialdehyde dehydrogenase</fullName>
        <ecNumber evidence="3 12">1.2.1.11</ecNumber>
    </recommendedName>
</protein>
<dbReference type="GO" id="GO:0046983">
    <property type="term" value="F:protein dimerization activity"/>
    <property type="evidence" value="ECO:0007669"/>
    <property type="project" value="InterPro"/>
</dbReference>
<dbReference type="PANTHER" id="PTHR46278:SF2">
    <property type="entry name" value="ASPARTATE-SEMIALDEHYDE DEHYDROGENASE"/>
    <property type="match status" value="1"/>
</dbReference>
<dbReference type="Gene3D" id="3.40.50.720">
    <property type="entry name" value="NAD(P)-binding Rossmann-like Domain"/>
    <property type="match status" value="1"/>
</dbReference>
<dbReference type="EC" id="1.2.1.11" evidence="3 12"/>
<dbReference type="InterPro" id="IPR005986">
    <property type="entry name" value="Asp_semialdehyde_DH_beta"/>
</dbReference>
<dbReference type="GO" id="GO:0004073">
    <property type="term" value="F:aspartate-semialdehyde dehydrogenase activity"/>
    <property type="evidence" value="ECO:0007669"/>
    <property type="project" value="UniProtKB-UniRule"/>
</dbReference>
<dbReference type="SUPFAM" id="SSF55347">
    <property type="entry name" value="Glyceraldehyde-3-phosphate dehydrogenase-like, C-terminal domain"/>
    <property type="match status" value="1"/>
</dbReference>
<dbReference type="AlphaFoldDB" id="A0A0R2PU36"/>
<dbReference type="SUPFAM" id="SSF51735">
    <property type="entry name" value="NAD(P)-binding Rossmann-fold domains"/>
    <property type="match status" value="1"/>
</dbReference>
<accession>A0A0R2PU36</accession>